<evidence type="ECO:0008006" key="14">
    <source>
        <dbReference type="Google" id="ProtNLM"/>
    </source>
</evidence>
<gene>
    <name evidence="12" type="ORF">VPNG_07789</name>
</gene>
<dbReference type="Pfam" id="PF00439">
    <property type="entry name" value="Bromodomain"/>
    <property type="match status" value="2"/>
</dbReference>
<dbReference type="InterPro" id="IPR037382">
    <property type="entry name" value="Rsc/polybromo"/>
</dbReference>
<keyword evidence="6" id="KW-0804">Transcription</keyword>
<keyword evidence="4" id="KW-0805">Transcription regulation</keyword>
<reference evidence="12 13" key="1">
    <citation type="submission" date="2015-09" db="EMBL/GenBank/DDBJ databases">
        <title>Host preference determinants of Valsa canker pathogens revealed by comparative genomics.</title>
        <authorList>
            <person name="Yin Z."/>
            <person name="Huang L."/>
        </authorList>
    </citation>
    <scope>NUCLEOTIDE SEQUENCE [LARGE SCALE GENOMIC DNA]</scope>
    <source>
        <strain evidence="12 13">SXYLt</strain>
    </source>
</reference>
<feature type="compositionally biased region" description="Acidic residues" evidence="9">
    <location>
        <begin position="50"/>
        <end position="85"/>
    </location>
</feature>
<dbReference type="PROSITE" id="PS50014">
    <property type="entry name" value="BROMODOMAIN_2"/>
    <property type="match status" value="2"/>
</dbReference>
<feature type="domain" description="Bromo" evidence="10">
    <location>
        <begin position="129"/>
        <end position="199"/>
    </location>
</feature>
<proteinExistence type="predicted"/>
<comment type="caution">
    <text evidence="12">The sequence shown here is derived from an EMBL/GenBank/DDBJ whole genome shotgun (WGS) entry which is preliminary data.</text>
</comment>
<dbReference type="InterPro" id="IPR001487">
    <property type="entry name" value="Bromodomain"/>
</dbReference>
<keyword evidence="3" id="KW-0156">Chromatin regulator</keyword>
<evidence type="ECO:0000313" key="12">
    <source>
        <dbReference type="EMBL" id="ROW01773.1"/>
    </source>
</evidence>
<evidence type="ECO:0000256" key="6">
    <source>
        <dbReference type="ARBA" id="ARBA00023163"/>
    </source>
</evidence>
<dbReference type="SMART" id="SM00297">
    <property type="entry name" value="BROMO"/>
    <property type="match status" value="2"/>
</dbReference>
<dbReference type="SUPFAM" id="SSF47370">
    <property type="entry name" value="Bromodomain"/>
    <property type="match status" value="2"/>
</dbReference>
<sequence>MAPRARDEIMVHDSIEAKGDEDIDMEDAPLDGNGGGRQSGAAGAPTEVDGNGDADADADIEADADGGPDTDGAVDGEGQAEDGEPTDTSTVRRGKGGGRGRWRNVEDPHKELRQLIDDTQRYLCAYKEDGEQICDPFQRIPRKNIMPEYHEVFSNPIAFSTVRQKLVKKEYTSFSQFVHDVAQIFRNAQVFNRPNSLIFKYSVRLLDIFKEKLQELINDGSIQAQDAELPDFGELPPVEDSPSPDPEDEEGEDEDEEEEEEEDDEDDDSDDEGGRRRGRRRGRTSKKDADDDDDYHKKRGRPPKVFTPTEARIHAILKGLRKPKNESGTLRVLHFERLPDKQLNKEYYQTIENPIALDQIKRNAKRKKYRNVDELLADLELMFGNALQYNEEGSDIYDDAVELQKVARQLVDLEKGKSDDAFRDEEGKLPLSEVQHNGETWKVGDWVHIRNMNDLQKPIVAQIYRLWQDEAGKKWINACWYYRPEQTVHRVSKRFYKNEVMKTGQYRDHLVDDIVDRCFVMFHTRCHKGRPRGFPADKEIHVCEARYNEEKYTFNRIKTWTSCLPDEIREKDYEMDLFDVPRKIKKEPTPIAHLLAPDARETDPLPKPNWGAKDAPPIIGGVHIRPREANHTQGYGHHHPPQQQQPHFVPSPAAVPVGHQHHLPTNPYVTQSFTPSAVPVHQPPRMPMAPTASNTAIPHANANANMYNPPRPIEVYHLRDDIDAAIPSEVREQYQTDDKGHVLFFTAPPLNRPHHGVAEENATLGHSVRYLADIKKHRAERERKRKERDEALERERAETVAREKEMREQRERELGAVAGQMLGNYFLGLQRGNEILEKELEPVRAEKAAWQAEKNAGKSRQQELLLQQ</sequence>
<feature type="compositionally biased region" description="Basic residues" evidence="9">
    <location>
        <begin position="92"/>
        <end position="102"/>
    </location>
</feature>
<evidence type="ECO:0000256" key="7">
    <source>
        <dbReference type="ARBA" id="ARBA00023242"/>
    </source>
</evidence>
<dbReference type="PROSITE" id="PS51038">
    <property type="entry name" value="BAH"/>
    <property type="match status" value="1"/>
</dbReference>
<feature type="region of interest" description="Disordered" evidence="9">
    <location>
        <begin position="227"/>
        <end position="309"/>
    </location>
</feature>
<evidence type="ECO:0000256" key="9">
    <source>
        <dbReference type="SAM" id="MobiDB-lite"/>
    </source>
</evidence>
<evidence type="ECO:0000313" key="13">
    <source>
        <dbReference type="Proteomes" id="UP000285146"/>
    </source>
</evidence>
<evidence type="ECO:0000259" key="11">
    <source>
        <dbReference type="PROSITE" id="PS51038"/>
    </source>
</evidence>
<evidence type="ECO:0000256" key="5">
    <source>
        <dbReference type="ARBA" id="ARBA00023117"/>
    </source>
</evidence>
<dbReference type="Gene3D" id="2.30.30.490">
    <property type="match status" value="1"/>
</dbReference>
<dbReference type="PANTHER" id="PTHR16062">
    <property type="entry name" value="SWI/SNF-RELATED"/>
    <property type="match status" value="1"/>
</dbReference>
<feature type="compositionally biased region" description="Basic and acidic residues" evidence="9">
    <location>
        <begin position="1"/>
        <end position="20"/>
    </location>
</feature>
<dbReference type="FunCoup" id="A0A423WET5">
    <property type="interactions" value="268"/>
</dbReference>
<keyword evidence="7" id="KW-0539">Nucleus</keyword>
<feature type="region of interest" description="Disordered" evidence="9">
    <location>
        <begin position="1"/>
        <end position="106"/>
    </location>
</feature>
<protein>
    <recommendedName>
        <fullName evidence="14">BAH domain-containing protein</fullName>
    </recommendedName>
</protein>
<dbReference type="STRING" id="1230097.A0A423WET5"/>
<dbReference type="InterPro" id="IPR048047">
    <property type="entry name" value="RSC1/2_bromodom"/>
</dbReference>
<dbReference type="Pfam" id="PF01426">
    <property type="entry name" value="BAH"/>
    <property type="match status" value="1"/>
</dbReference>
<evidence type="ECO:0000256" key="2">
    <source>
        <dbReference type="ARBA" id="ARBA00022737"/>
    </source>
</evidence>
<dbReference type="GO" id="GO:0016586">
    <property type="term" value="C:RSC-type complex"/>
    <property type="evidence" value="ECO:0007669"/>
    <property type="project" value="InterPro"/>
</dbReference>
<evidence type="ECO:0000256" key="8">
    <source>
        <dbReference type="PROSITE-ProRule" id="PRU00035"/>
    </source>
</evidence>
<feature type="domain" description="BAH" evidence="11">
    <location>
        <begin position="439"/>
        <end position="558"/>
    </location>
</feature>
<evidence type="ECO:0000256" key="3">
    <source>
        <dbReference type="ARBA" id="ARBA00022853"/>
    </source>
</evidence>
<dbReference type="CDD" id="cd04717">
    <property type="entry name" value="BAH_polybromo"/>
    <property type="match status" value="1"/>
</dbReference>
<comment type="subcellular location">
    <subcellularLocation>
        <location evidence="1">Nucleus</location>
    </subcellularLocation>
</comment>
<organism evidence="12 13">
    <name type="scientific">Cytospora leucostoma</name>
    <dbReference type="NCBI Taxonomy" id="1230097"/>
    <lineage>
        <taxon>Eukaryota</taxon>
        <taxon>Fungi</taxon>
        <taxon>Dikarya</taxon>
        <taxon>Ascomycota</taxon>
        <taxon>Pezizomycotina</taxon>
        <taxon>Sordariomycetes</taxon>
        <taxon>Sordariomycetidae</taxon>
        <taxon>Diaporthales</taxon>
        <taxon>Cytosporaceae</taxon>
        <taxon>Cytospora</taxon>
    </lineage>
</organism>
<feature type="domain" description="Bromo" evidence="10">
    <location>
        <begin position="335"/>
        <end position="397"/>
    </location>
</feature>
<dbReference type="AlphaFoldDB" id="A0A423WET5"/>
<feature type="compositionally biased region" description="Acidic residues" evidence="9">
    <location>
        <begin position="245"/>
        <end position="271"/>
    </location>
</feature>
<dbReference type="InterPro" id="IPR036427">
    <property type="entry name" value="Bromodomain-like_sf"/>
</dbReference>
<dbReference type="InterPro" id="IPR001025">
    <property type="entry name" value="BAH_dom"/>
</dbReference>
<dbReference type="PANTHER" id="PTHR16062:SF21">
    <property type="entry name" value="CHROMATIN STRUCTURE-REMODELING COMPLEX SUBUNIT RSC1-RELATED"/>
    <property type="match status" value="1"/>
</dbReference>
<dbReference type="FunFam" id="1.20.920.10:FF:000048">
    <property type="entry name" value="RSC complex subunit (RSC1), putative"/>
    <property type="match status" value="1"/>
</dbReference>
<evidence type="ECO:0000259" key="10">
    <source>
        <dbReference type="PROSITE" id="PS50014"/>
    </source>
</evidence>
<feature type="region of interest" description="Disordered" evidence="9">
    <location>
        <begin position="778"/>
        <end position="807"/>
    </location>
</feature>
<dbReference type="GO" id="GO:0006338">
    <property type="term" value="P:chromatin remodeling"/>
    <property type="evidence" value="ECO:0007669"/>
    <property type="project" value="InterPro"/>
</dbReference>
<feature type="compositionally biased region" description="Basic and acidic residues" evidence="9">
    <location>
        <begin position="779"/>
        <end position="807"/>
    </location>
</feature>
<dbReference type="SMART" id="SM00439">
    <property type="entry name" value="BAH"/>
    <property type="match status" value="1"/>
</dbReference>
<feature type="compositionally biased region" description="Low complexity" evidence="9">
    <location>
        <begin position="39"/>
        <end position="49"/>
    </location>
</feature>
<dbReference type="CDD" id="cd05522">
    <property type="entry name" value="Bromo_Rsc1_2_II"/>
    <property type="match status" value="1"/>
</dbReference>
<evidence type="ECO:0000256" key="1">
    <source>
        <dbReference type="ARBA" id="ARBA00004123"/>
    </source>
</evidence>
<name>A0A423WET5_9PEZI</name>
<dbReference type="InterPro" id="IPR043151">
    <property type="entry name" value="BAH_sf"/>
</dbReference>
<dbReference type="GO" id="GO:0006368">
    <property type="term" value="P:transcription elongation by RNA polymerase II"/>
    <property type="evidence" value="ECO:0007669"/>
    <property type="project" value="TreeGrafter"/>
</dbReference>
<keyword evidence="5 8" id="KW-0103">Bromodomain</keyword>
<dbReference type="Proteomes" id="UP000285146">
    <property type="component" value="Unassembled WGS sequence"/>
</dbReference>
<dbReference type="InParanoid" id="A0A423WET5"/>
<accession>A0A423WET5</accession>
<dbReference type="OrthoDB" id="1742084at2759"/>
<dbReference type="EMBL" id="LKEB01000053">
    <property type="protein sequence ID" value="ROW01773.1"/>
    <property type="molecule type" value="Genomic_DNA"/>
</dbReference>
<dbReference type="CDD" id="cd04369">
    <property type="entry name" value="Bromodomain"/>
    <property type="match status" value="1"/>
</dbReference>
<feature type="region of interest" description="Disordered" evidence="9">
    <location>
        <begin position="630"/>
        <end position="659"/>
    </location>
</feature>
<dbReference type="Gene3D" id="1.20.920.10">
    <property type="entry name" value="Bromodomain-like"/>
    <property type="match status" value="2"/>
</dbReference>
<keyword evidence="13" id="KW-1185">Reference proteome</keyword>
<keyword evidence="2" id="KW-0677">Repeat</keyword>
<dbReference type="GO" id="GO:0003682">
    <property type="term" value="F:chromatin binding"/>
    <property type="evidence" value="ECO:0007669"/>
    <property type="project" value="InterPro"/>
</dbReference>
<dbReference type="PRINTS" id="PR00503">
    <property type="entry name" value="BROMODOMAIN"/>
</dbReference>
<evidence type="ECO:0000256" key="4">
    <source>
        <dbReference type="ARBA" id="ARBA00023015"/>
    </source>
</evidence>